<dbReference type="InterPro" id="IPR032801">
    <property type="entry name" value="PXL2A/B/C"/>
</dbReference>
<name>A0A8J9YNZ2_BRALA</name>
<evidence type="ECO:0000256" key="4">
    <source>
        <dbReference type="SAM" id="SignalP"/>
    </source>
</evidence>
<dbReference type="InterPro" id="IPR016186">
    <property type="entry name" value="C-type_lectin-like/link_sf"/>
</dbReference>
<dbReference type="Gene3D" id="3.10.100.10">
    <property type="entry name" value="Mannose-Binding Protein A, subunit A"/>
    <property type="match status" value="1"/>
</dbReference>
<comment type="subcellular location">
    <subcellularLocation>
        <location evidence="1">Cytoplasm</location>
    </subcellularLocation>
</comment>
<dbReference type="Pfam" id="PF13911">
    <property type="entry name" value="AhpC-TSA_2"/>
    <property type="match status" value="1"/>
</dbReference>
<dbReference type="GO" id="GO:0047017">
    <property type="term" value="F:prostaglandin F synthase activity"/>
    <property type="evidence" value="ECO:0007669"/>
    <property type="project" value="TreeGrafter"/>
</dbReference>
<proteinExistence type="predicted"/>
<dbReference type="GO" id="GO:0001516">
    <property type="term" value="P:prostaglandin biosynthetic process"/>
    <property type="evidence" value="ECO:0007669"/>
    <property type="project" value="TreeGrafter"/>
</dbReference>
<feature type="signal peptide" evidence="4">
    <location>
        <begin position="1"/>
        <end position="21"/>
    </location>
</feature>
<keyword evidence="4" id="KW-0732">Signal</keyword>
<accession>A0A8J9YNZ2</accession>
<dbReference type="SUPFAM" id="SSF56436">
    <property type="entry name" value="C-type lectin-like"/>
    <property type="match status" value="1"/>
</dbReference>
<keyword evidence="3" id="KW-0560">Oxidoreductase</keyword>
<reference evidence="5" key="1">
    <citation type="submission" date="2022-01" db="EMBL/GenBank/DDBJ databases">
        <authorList>
            <person name="Braso-Vives M."/>
        </authorList>
    </citation>
    <scope>NUCLEOTIDE SEQUENCE</scope>
</reference>
<dbReference type="CDD" id="cd00037">
    <property type="entry name" value="CLECT"/>
    <property type="match status" value="1"/>
</dbReference>
<dbReference type="Proteomes" id="UP000838412">
    <property type="component" value="Chromosome 11"/>
</dbReference>
<dbReference type="PANTHER" id="PTHR28630:SF29">
    <property type="entry name" value="PROSTAMIDE_PROSTAGLANDIN F SYNTHASE"/>
    <property type="match status" value="1"/>
</dbReference>
<dbReference type="PANTHER" id="PTHR28630">
    <property type="match status" value="1"/>
</dbReference>
<feature type="chain" id="PRO_5035450640" evidence="4">
    <location>
        <begin position="22"/>
        <end position="268"/>
    </location>
</feature>
<organism evidence="5 6">
    <name type="scientific">Branchiostoma lanceolatum</name>
    <name type="common">Common lancelet</name>
    <name type="synonym">Amphioxus lanceolatum</name>
    <dbReference type="NCBI Taxonomy" id="7740"/>
    <lineage>
        <taxon>Eukaryota</taxon>
        <taxon>Metazoa</taxon>
        <taxon>Chordata</taxon>
        <taxon>Cephalochordata</taxon>
        <taxon>Leptocardii</taxon>
        <taxon>Amphioxiformes</taxon>
        <taxon>Branchiostomatidae</taxon>
        <taxon>Branchiostoma</taxon>
    </lineage>
</organism>
<protein>
    <submittedName>
        <fullName evidence="5">FAM213B protein</fullName>
    </submittedName>
</protein>
<dbReference type="OrthoDB" id="40334at2759"/>
<evidence type="ECO:0000256" key="1">
    <source>
        <dbReference type="ARBA" id="ARBA00004496"/>
    </source>
</evidence>
<keyword evidence="6" id="KW-1185">Reference proteome</keyword>
<sequence length="268" mass="29327">MSMNLVIVFLAVLLPKQQASGQVSNAKPWTININNNNWGDKSGRKDMTDTDQVVLNAVLLQQNEALQKKVENLTMELCLTKKACYNKTQACPCGYERFGEKPDMCYKFPTNQKSCADARSACQAAGGHLAIAKDQATNALLIKQIMARYPGEEVWIDLYVDETKQCYKDLGYRRYNALNVIPAAASKKSREVISKAKADGIPGNFKGDLLQAGGTLIVGAGGEQVLLNFVQDSPGDHVELQEVLRVLGVEGTVQASTQPKCDDTMCTM</sequence>
<keyword evidence="2" id="KW-0963">Cytoplasm</keyword>
<gene>
    <name evidence="5" type="primary">FAM213B</name>
    <name evidence="5" type="ORF">BLAG_LOCUS3691</name>
</gene>
<dbReference type="GO" id="GO:0005737">
    <property type="term" value="C:cytoplasm"/>
    <property type="evidence" value="ECO:0007669"/>
    <property type="project" value="UniProtKB-SubCell"/>
</dbReference>
<evidence type="ECO:0000313" key="6">
    <source>
        <dbReference type="Proteomes" id="UP000838412"/>
    </source>
</evidence>
<dbReference type="EMBL" id="OV696696">
    <property type="protein sequence ID" value="CAH1239361.1"/>
    <property type="molecule type" value="Genomic_DNA"/>
</dbReference>
<evidence type="ECO:0000256" key="3">
    <source>
        <dbReference type="ARBA" id="ARBA00023002"/>
    </source>
</evidence>
<dbReference type="InterPro" id="IPR016187">
    <property type="entry name" value="CTDL_fold"/>
</dbReference>
<evidence type="ECO:0000313" key="5">
    <source>
        <dbReference type="EMBL" id="CAH1239361.1"/>
    </source>
</evidence>
<evidence type="ECO:0000256" key="2">
    <source>
        <dbReference type="ARBA" id="ARBA00022490"/>
    </source>
</evidence>
<dbReference type="AlphaFoldDB" id="A0A8J9YNZ2"/>